<sequence>MTTAGTFALDAGLHTYPAAGFDIPWNGWATPIVSRATLCALIANEDPLGQRLTLEFDGTIATVADRDPAGRHTDAVTLVPDADGLYHLVALGWTFHQIEERPQRGQFATPECRYTVTWQIDALDATTPVEAAQFARDAQTRPQTTATVFTVTDTTTGQHHLVDLAAQNPDQDQPHDC</sequence>
<gene>
    <name evidence="1" type="ORF">A5726_14655</name>
</gene>
<protein>
    <submittedName>
        <fullName evidence="1">Uncharacterized protein</fullName>
    </submittedName>
</protein>
<evidence type="ECO:0000313" key="2">
    <source>
        <dbReference type="Proteomes" id="UP000093779"/>
    </source>
</evidence>
<name>A0A1A1VJN4_9MYCO</name>
<dbReference type="EMBL" id="LZHX01000047">
    <property type="protein sequence ID" value="OBF21792.1"/>
    <property type="molecule type" value="Genomic_DNA"/>
</dbReference>
<dbReference type="Proteomes" id="UP000093779">
    <property type="component" value="Unassembled WGS sequence"/>
</dbReference>
<dbReference type="RefSeq" id="WP_064896561.1">
    <property type="nucleotide sequence ID" value="NZ_JBEUKP010000019.1"/>
</dbReference>
<evidence type="ECO:0000313" key="1">
    <source>
        <dbReference type="EMBL" id="OBF21792.1"/>
    </source>
</evidence>
<dbReference type="AlphaFoldDB" id="A0A1A1VJN4"/>
<organism evidence="1 2">
    <name type="scientific">Mycolicibacterium conceptionense</name>
    <dbReference type="NCBI Taxonomy" id="451644"/>
    <lineage>
        <taxon>Bacteria</taxon>
        <taxon>Bacillati</taxon>
        <taxon>Actinomycetota</taxon>
        <taxon>Actinomycetes</taxon>
        <taxon>Mycobacteriales</taxon>
        <taxon>Mycobacteriaceae</taxon>
        <taxon>Mycolicibacterium</taxon>
    </lineage>
</organism>
<comment type="caution">
    <text evidence="1">The sequence shown here is derived from an EMBL/GenBank/DDBJ whole genome shotgun (WGS) entry which is preliminary data.</text>
</comment>
<accession>A0A1A1VJN4</accession>
<proteinExistence type="predicted"/>
<reference evidence="1 2" key="1">
    <citation type="submission" date="2016-06" db="EMBL/GenBank/DDBJ databases">
        <authorList>
            <person name="Kjaerup R.B."/>
            <person name="Dalgaard T.S."/>
            <person name="Juul-Madsen H.R."/>
        </authorList>
    </citation>
    <scope>NUCLEOTIDE SEQUENCE [LARGE SCALE GENOMIC DNA]</scope>
    <source>
        <strain evidence="1 2">ACS1953</strain>
    </source>
</reference>